<gene>
    <name evidence="12" type="ORF">GRI40_06780</name>
</gene>
<feature type="chain" id="PRO_5026344442" evidence="9">
    <location>
        <begin position="19"/>
        <end position="946"/>
    </location>
</feature>
<dbReference type="Proteomes" id="UP000439522">
    <property type="component" value="Unassembled WGS sequence"/>
</dbReference>
<feature type="domain" description="Peptidase M16 C-terminal" evidence="11">
    <location>
        <begin position="218"/>
        <end position="395"/>
    </location>
</feature>
<keyword evidence="5" id="KW-0378">Hydrolase</keyword>
<dbReference type="GO" id="GO:0046872">
    <property type="term" value="F:metal ion binding"/>
    <property type="evidence" value="ECO:0007669"/>
    <property type="project" value="UniProtKB-KW"/>
</dbReference>
<proteinExistence type="inferred from homology"/>
<evidence type="ECO:0000313" key="13">
    <source>
        <dbReference type="Proteomes" id="UP000439522"/>
    </source>
</evidence>
<evidence type="ECO:0000313" key="12">
    <source>
        <dbReference type="EMBL" id="MXO74924.1"/>
    </source>
</evidence>
<keyword evidence="3" id="KW-0645">Protease</keyword>
<dbReference type="OrthoDB" id="9811314at2"/>
<dbReference type="PROSITE" id="PS00143">
    <property type="entry name" value="INSULINASE"/>
    <property type="match status" value="1"/>
</dbReference>
<dbReference type="Pfam" id="PF00675">
    <property type="entry name" value="Peptidase_M16"/>
    <property type="match status" value="1"/>
</dbReference>
<accession>A0A6I4TDN8</accession>
<feature type="domain" description="Peptidase M16 N-terminal" evidence="10">
    <location>
        <begin position="57"/>
        <end position="180"/>
    </location>
</feature>
<dbReference type="InterPro" id="IPR050626">
    <property type="entry name" value="Peptidase_M16"/>
</dbReference>
<dbReference type="Pfam" id="PF05193">
    <property type="entry name" value="Peptidase_M16_C"/>
    <property type="match status" value="2"/>
</dbReference>
<evidence type="ECO:0000256" key="7">
    <source>
        <dbReference type="ARBA" id="ARBA00023049"/>
    </source>
</evidence>
<evidence type="ECO:0000256" key="4">
    <source>
        <dbReference type="ARBA" id="ARBA00022723"/>
    </source>
</evidence>
<evidence type="ECO:0000256" key="6">
    <source>
        <dbReference type="ARBA" id="ARBA00022833"/>
    </source>
</evidence>
<dbReference type="InterPro" id="IPR011765">
    <property type="entry name" value="Pept_M16_N"/>
</dbReference>
<keyword evidence="7" id="KW-0482">Metalloprotease</keyword>
<evidence type="ECO:0000256" key="3">
    <source>
        <dbReference type="ARBA" id="ARBA00022670"/>
    </source>
</evidence>
<evidence type="ECO:0000259" key="11">
    <source>
        <dbReference type="Pfam" id="PF05193"/>
    </source>
</evidence>
<evidence type="ECO:0000256" key="1">
    <source>
        <dbReference type="ARBA" id="ARBA00001947"/>
    </source>
</evidence>
<evidence type="ECO:0000256" key="9">
    <source>
        <dbReference type="SAM" id="SignalP"/>
    </source>
</evidence>
<keyword evidence="9" id="KW-0732">Signal</keyword>
<comment type="cofactor">
    <cofactor evidence="1">
        <name>Zn(2+)</name>
        <dbReference type="ChEBI" id="CHEBI:29105"/>
    </cofactor>
</comment>
<dbReference type="InterPro" id="IPR007863">
    <property type="entry name" value="Peptidase_M16_C"/>
</dbReference>
<dbReference type="PANTHER" id="PTHR43690">
    <property type="entry name" value="NARDILYSIN"/>
    <property type="match status" value="1"/>
</dbReference>
<evidence type="ECO:0000259" key="10">
    <source>
        <dbReference type="Pfam" id="PF00675"/>
    </source>
</evidence>
<sequence>MPPAFLSLALLLAVPAAAQDAVPAPAPPAAEWPFAQSDVPVEAGYTFGTLPNGMRYVLRANDNPQGTVLVRLRIGSGSLEEREDERGLAHFLEHMAFNGSKNVPEGEMVRLLEREGLAFGADTNASTGFETTTYKLDLPRSDPALVDKALMIMRETASELTIAPDAVARERGVILAEKRDRTNYALKEVEDEWAFIAPGARYPRRMPIGAEETLRDADAARLRAFYERAYVPGNAVLTVVGTIDVPAVAGAIETRFADWRAAPPPPVPQAGPLDLSRAGETDIYIDPALSERVTVTRLTPWRDEPDTVAQRRTNLLRSIGYRAVNRRFETMARAADAPFRGAGFGTGAIFEIGRATNLVVDGFDGKWQQALEAMAREWRRAMTFGFSDAEIAEQVARTRAGQENAARAADTRSNAAHVAAIDRMLNDGLVPSSPQSALDRFEEFAPSITPETVLAALRADAASLENPLIRFEGRTAPIGGAPALRAAWDAVMAEPLAASARTSAAAFAYDDFGTPGMVTRDSVEPRTGIRRVQFANGVRLNLKRTALEANRVRYRLNLDGGSLLATASDPLATAMTATLPAGGLGKHSQDELDSLLAGRTVSLNLAAGGDTFVSGGATTPADLDLQLSLLAAALTDPGYRREGEVRYRREIANWFLRKDATPAGALGSQLGRILSDGDPRFTVQPPAAYQALSFEKLRAVIGDRLENGAIELALVGDVDEDAAIALVGRTLGALPPREADFLPREDARRRTFTASRAPHLVLHTGEADQALLQWTWPTTDDSDPAMVQRLELLERIVRIELTEELRERLGKAYSPSAASAPSSVWRDYGTFTVAASVAVAEVPAARAALRDVTSQLVRAPVAPDVLERARRPLIESYDNALKSNGGWMALAAQAQSEPERIDRFLGARAIVEGLTAIDVQAAAARWLSPEGAVEVLAVPATVESAG</sequence>
<keyword evidence="6" id="KW-0862">Zinc</keyword>
<reference evidence="12 13" key="1">
    <citation type="submission" date="2019-12" db="EMBL/GenBank/DDBJ databases">
        <title>Genomic-based taxomic classification of the family Erythrobacteraceae.</title>
        <authorList>
            <person name="Xu L."/>
        </authorList>
    </citation>
    <scope>NUCLEOTIDE SEQUENCE [LARGE SCALE GENOMIC DNA]</scope>
    <source>
        <strain evidence="12 13">100921-2</strain>
    </source>
</reference>
<keyword evidence="4" id="KW-0479">Metal-binding</keyword>
<dbReference type="EMBL" id="WTZA01000001">
    <property type="protein sequence ID" value="MXO74924.1"/>
    <property type="molecule type" value="Genomic_DNA"/>
</dbReference>
<dbReference type="Gene3D" id="3.30.830.10">
    <property type="entry name" value="Metalloenzyme, LuxS/M16 peptidase-like"/>
    <property type="match status" value="4"/>
</dbReference>
<organism evidence="12 13">
    <name type="scientific">Tsuneonella aeria</name>
    <dbReference type="NCBI Taxonomy" id="1837929"/>
    <lineage>
        <taxon>Bacteria</taxon>
        <taxon>Pseudomonadati</taxon>
        <taxon>Pseudomonadota</taxon>
        <taxon>Alphaproteobacteria</taxon>
        <taxon>Sphingomonadales</taxon>
        <taxon>Erythrobacteraceae</taxon>
        <taxon>Tsuneonella</taxon>
    </lineage>
</organism>
<name>A0A6I4TDN8_9SPHN</name>
<dbReference type="GO" id="GO:0006508">
    <property type="term" value="P:proteolysis"/>
    <property type="evidence" value="ECO:0007669"/>
    <property type="project" value="UniProtKB-KW"/>
</dbReference>
<comment type="caution">
    <text evidence="12">The sequence shown here is derived from an EMBL/GenBank/DDBJ whole genome shotgun (WGS) entry which is preliminary data.</text>
</comment>
<comment type="similarity">
    <text evidence="2 8">Belongs to the peptidase M16 family.</text>
</comment>
<feature type="signal peptide" evidence="9">
    <location>
        <begin position="1"/>
        <end position="18"/>
    </location>
</feature>
<keyword evidence="13" id="KW-1185">Reference proteome</keyword>
<feature type="domain" description="Peptidase M16 C-terminal" evidence="11">
    <location>
        <begin position="692"/>
        <end position="872"/>
    </location>
</feature>
<dbReference type="GO" id="GO:0004222">
    <property type="term" value="F:metalloendopeptidase activity"/>
    <property type="evidence" value="ECO:0007669"/>
    <property type="project" value="InterPro"/>
</dbReference>
<protein>
    <submittedName>
        <fullName evidence="12">Insulinase family protein</fullName>
    </submittedName>
</protein>
<dbReference type="PANTHER" id="PTHR43690:SF17">
    <property type="entry name" value="PROTEIN YHJJ"/>
    <property type="match status" value="1"/>
</dbReference>
<dbReference type="SUPFAM" id="SSF63411">
    <property type="entry name" value="LuxS/MPP-like metallohydrolase"/>
    <property type="match status" value="3"/>
</dbReference>
<dbReference type="InterPro" id="IPR011249">
    <property type="entry name" value="Metalloenz_LuxS/M16"/>
</dbReference>
<evidence type="ECO:0000256" key="8">
    <source>
        <dbReference type="RuleBase" id="RU004447"/>
    </source>
</evidence>
<evidence type="ECO:0000256" key="2">
    <source>
        <dbReference type="ARBA" id="ARBA00007261"/>
    </source>
</evidence>
<dbReference type="InterPro" id="IPR001431">
    <property type="entry name" value="Pept_M16_Zn_BS"/>
</dbReference>
<evidence type="ECO:0000256" key="5">
    <source>
        <dbReference type="ARBA" id="ARBA00022801"/>
    </source>
</evidence>
<dbReference type="AlphaFoldDB" id="A0A6I4TDN8"/>